<keyword evidence="2" id="KW-1185">Reference proteome</keyword>
<gene>
    <name evidence="1" type="ORF">CANCADRAFT_87678</name>
</gene>
<organism evidence="1 2">
    <name type="scientific">Tortispora caseinolytica NRRL Y-17796</name>
    <dbReference type="NCBI Taxonomy" id="767744"/>
    <lineage>
        <taxon>Eukaryota</taxon>
        <taxon>Fungi</taxon>
        <taxon>Dikarya</taxon>
        <taxon>Ascomycota</taxon>
        <taxon>Saccharomycotina</taxon>
        <taxon>Trigonopsidomycetes</taxon>
        <taxon>Trigonopsidales</taxon>
        <taxon>Trigonopsidaceae</taxon>
        <taxon>Tortispora</taxon>
    </lineage>
</organism>
<dbReference type="EMBL" id="KV453841">
    <property type="protein sequence ID" value="ODV92517.1"/>
    <property type="molecule type" value="Genomic_DNA"/>
</dbReference>
<evidence type="ECO:0000313" key="1">
    <source>
        <dbReference type="EMBL" id="ODV92517.1"/>
    </source>
</evidence>
<proteinExistence type="predicted"/>
<accession>A0A1E4TLB3</accession>
<dbReference type="Proteomes" id="UP000095023">
    <property type="component" value="Unassembled WGS sequence"/>
</dbReference>
<dbReference type="AlphaFoldDB" id="A0A1E4TLB3"/>
<sequence length="89" mass="10113">MKLSFICTTYRAGNETYCNMKTEAYNILKVWCCFTDIVTSYNSPPIVNCNEAVVTIYNSKWSTQNDVIVTYHGTKLHQQAVGLYTINDG</sequence>
<protein>
    <submittedName>
        <fullName evidence="1">Uncharacterized protein</fullName>
    </submittedName>
</protein>
<name>A0A1E4TLB3_9ASCO</name>
<reference evidence="2" key="1">
    <citation type="submission" date="2016-02" db="EMBL/GenBank/DDBJ databases">
        <title>Comparative genomics of biotechnologically important yeasts.</title>
        <authorList>
            <consortium name="DOE Joint Genome Institute"/>
            <person name="Riley R."/>
            <person name="Haridas S."/>
            <person name="Wolfe K.H."/>
            <person name="Lopes M.R."/>
            <person name="Hittinger C.T."/>
            <person name="Goker M."/>
            <person name="Salamov A."/>
            <person name="Wisecaver J."/>
            <person name="Long T.M."/>
            <person name="Aerts A.L."/>
            <person name="Barry K."/>
            <person name="Choi C."/>
            <person name="Clum A."/>
            <person name="Coughlan A.Y."/>
            <person name="Deshpande S."/>
            <person name="Douglass A.P."/>
            <person name="Hanson S.J."/>
            <person name="Klenk H.-P."/>
            <person name="Labutti K."/>
            <person name="Lapidus A."/>
            <person name="Lindquist E."/>
            <person name="Lipzen A."/>
            <person name="Meier-Kolthoff J.P."/>
            <person name="Ohm R.A."/>
            <person name="Otillar R.P."/>
            <person name="Pangilinan J."/>
            <person name="Peng Y."/>
            <person name="Rokas A."/>
            <person name="Rosa C.A."/>
            <person name="Scheuner C."/>
            <person name="Sibirny A.A."/>
            <person name="Slot J.C."/>
            <person name="Stielow J.B."/>
            <person name="Sun H."/>
            <person name="Kurtzman C.P."/>
            <person name="Blackwell M."/>
            <person name="Jeffries T.W."/>
            <person name="Grigoriev I.V."/>
        </authorList>
    </citation>
    <scope>NUCLEOTIDE SEQUENCE [LARGE SCALE GENOMIC DNA]</scope>
    <source>
        <strain evidence="2">NRRL Y-17796</strain>
    </source>
</reference>
<evidence type="ECO:0000313" key="2">
    <source>
        <dbReference type="Proteomes" id="UP000095023"/>
    </source>
</evidence>